<reference evidence="1 2" key="1">
    <citation type="journal article" date="2016" name="Nat. Commun.">
        <title>Thousands of microbial genomes shed light on interconnected biogeochemical processes in an aquifer system.</title>
        <authorList>
            <person name="Anantharaman K."/>
            <person name="Brown C.T."/>
            <person name="Hug L.A."/>
            <person name="Sharon I."/>
            <person name="Castelle C.J."/>
            <person name="Probst A.J."/>
            <person name="Thomas B.C."/>
            <person name="Singh A."/>
            <person name="Wilkins M.J."/>
            <person name="Karaoz U."/>
            <person name="Brodie E.L."/>
            <person name="Williams K.H."/>
            <person name="Hubbard S.S."/>
            <person name="Banfield J.F."/>
        </authorList>
    </citation>
    <scope>NUCLEOTIDE SEQUENCE [LARGE SCALE GENOMIC DNA]</scope>
</reference>
<protein>
    <submittedName>
        <fullName evidence="1">Uncharacterized protein</fullName>
    </submittedName>
</protein>
<dbReference type="EMBL" id="MFEH01000001">
    <property type="protein sequence ID" value="OGE74227.1"/>
    <property type="molecule type" value="Genomic_DNA"/>
</dbReference>
<sequence length="111" mass="12872">MLVYSSYKGDHMSDRSDDEKVAQDVFSEITEGKKSFWTTAYPTYMNRDMTRGQMRELVSIALRETGGCYKRVVEILNMPPGDYKRFMNFVTQHGVKLPFRDFRPSALLKAS</sequence>
<accession>A0A1F5N985</accession>
<evidence type="ECO:0000313" key="1">
    <source>
        <dbReference type="EMBL" id="OGE74227.1"/>
    </source>
</evidence>
<evidence type="ECO:0000313" key="2">
    <source>
        <dbReference type="Proteomes" id="UP000177610"/>
    </source>
</evidence>
<dbReference type="AlphaFoldDB" id="A0A1F5N985"/>
<comment type="caution">
    <text evidence="1">The sequence shown here is derived from an EMBL/GenBank/DDBJ whole genome shotgun (WGS) entry which is preliminary data.</text>
</comment>
<proteinExistence type="predicted"/>
<name>A0A1F5N985_9BACT</name>
<dbReference type="STRING" id="1817821.A2717_01615"/>
<gene>
    <name evidence="1" type="ORF">A2717_01615</name>
</gene>
<organism evidence="1 2">
    <name type="scientific">Candidatus Doudnabacteria bacterium RIFCSPHIGHO2_01_FULL_41_86</name>
    <dbReference type="NCBI Taxonomy" id="1817821"/>
    <lineage>
        <taxon>Bacteria</taxon>
        <taxon>Candidatus Doudnaibacteriota</taxon>
    </lineage>
</organism>
<dbReference type="Proteomes" id="UP000177610">
    <property type="component" value="Unassembled WGS sequence"/>
</dbReference>